<keyword evidence="1" id="KW-0812">Transmembrane</keyword>
<feature type="transmembrane region" description="Helical" evidence="1">
    <location>
        <begin position="306"/>
        <end position="324"/>
    </location>
</feature>
<feature type="transmembrane region" description="Helical" evidence="1">
    <location>
        <begin position="183"/>
        <end position="205"/>
    </location>
</feature>
<evidence type="ECO:0000313" key="3">
    <source>
        <dbReference type="Proteomes" id="UP000664601"/>
    </source>
</evidence>
<feature type="transmembrane region" description="Helical" evidence="1">
    <location>
        <begin position="21"/>
        <end position="39"/>
    </location>
</feature>
<proteinExistence type="predicted"/>
<dbReference type="Proteomes" id="UP000664601">
    <property type="component" value="Unassembled WGS sequence"/>
</dbReference>
<sequence length="555" mass="63760">MSLKTRKMRCKKRLAAELFPAISITIIVVILLTTIWAVYQAQKDVKKTDVIELTENWMFFVENHSDQRVTGPNTRRIEFVDQNEALIMQQSLFQTFQQPELIVQANHQWVTILLDDQPLYQYKETADQDNPGLLFTRIRLPADYRRKTLRVITSSPYQYYTGLPARVFLGETAKVKSFFLLNAYPQLLLLFICLSVSIGGIVLLVKQENKKRAPLVLLCVFALLAGLQVLVSTVPLVWTLSPVTLSWLYSVSAQFIPLILTTYYWLRTSKYRKGYFPVIASQYTLLGFTIISLVTKQMPLPDVLQIVSGLNVFLTLYTSLVSLLEAADDNPFYIICAPGIVTGAIIHCFFYLQLFIGAANLIVNWPLIVFTGLAVLILGYHFWEIQVILKRQANEERMAVLCAACFEEKFAQLYTYFSRKIYAENQIRTLPIGLVLAQLQAHYQKAFADHQGNLKCEFSLQDPSQLLEQDYFHLLIQVCEKLLATKQSLGCDAVLTIRQEKNELIIESLLDSDIKLNEINPSNLNFYRQHLRTSVEDKKGHYQRSEHQLIIRLAY</sequence>
<reference evidence="2 3" key="1">
    <citation type="submission" date="2021-03" db="EMBL/GenBank/DDBJ databases">
        <title>Enterococcal diversity collection.</title>
        <authorList>
            <person name="Gilmore M.S."/>
            <person name="Schwartzman J."/>
            <person name="Van Tyne D."/>
            <person name="Martin M."/>
            <person name="Earl A.M."/>
            <person name="Manson A.L."/>
            <person name="Straub T."/>
            <person name="Salamzade R."/>
            <person name="Saavedra J."/>
            <person name="Lebreton F."/>
            <person name="Prichula J."/>
            <person name="Schaufler K."/>
            <person name="Gaca A."/>
            <person name="Sgardioli B."/>
            <person name="Wagenaar J."/>
            <person name="Strong T."/>
        </authorList>
    </citation>
    <scope>NUCLEOTIDE SEQUENCE [LARGE SCALE GENOMIC DNA]</scope>
    <source>
        <strain evidence="2 3">669A</strain>
    </source>
</reference>
<keyword evidence="1" id="KW-1133">Transmembrane helix</keyword>
<keyword evidence="3" id="KW-1185">Reference proteome</keyword>
<evidence type="ECO:0000313" key="2">
    <source>
        <dbReference type="EMBL" id="MBO1305060.1"/>
    </source>
</evidence>
<feature type="transmembrane region" description="Helical" evidence="1">
    <location>
        <begin position="246"/>
        <end position="266"/>
    </location>
</feature>
<comment type="caution">
    <text evidence="2">The sequence shown here is derived from an EMBL/GenBank/DDBJ whole genome shotgun (WGS) entry which is preliminary data.</text>
</comment>
<dbReference type="RefSeq" id="WP_207672004.1">
    <property type="nucleotide sequence ID" value="NZ_JAFREM010000004.1"/>
</dbReference>
<evidence type="ECO:0000256" key="1">
    <source>
        <dbReference type="SAM" id="Phobius"/>
    </source>
</evidence>
<dbReference type="EMBL" id="JAFREM010000004">
    <property type="protein sequence ID" value="MBO1305060.1"/>
    <property type="molecule type" value="Genomic_DNA"/>
</dbReference>
<accession>A0ABS3L656</accession>
<protein>
    <submittedName>
        <fullName evidence="2">MFS transporter</fullName>
    </submittedName>
</protein>
<keyword evidence="1" id="KW-0472">Membrane</keyword>
<feature type="transmembrane region" description="Helical" evidence="1">
    <location>
        <begin position="275"/>
        <end position="294"/>
    </location>
</feature>
<feature type="transmembrane region" description="Helical" evidence="1">
    <location>
        <begin position="331"/>
        <end position="356"/>
    </location>
</feature>
<gene>
    <name evidence="2" type="ORF">JZO70_02725</name>
</gene>
<name>A0ABS3L656_9ENTE</name>
<feature type="transmembrane region" description="Helical" evidence="1">
    <location>
        <begin position="362"/>
        <end position="383"/>
    </location>
</feature>
<feature type="transmembrane region" description="Helical" evidence="1">
    <location>
        <begin position="217"/>
        <end position="240"/>
    </location>
</feature>
<organism evidence="2 3">
    <name type="scientific">Candidatus Enterococcus moelleringii</name>
    <dbReference type="NCBI Taxonomy" id="2815325"/>
    <lineage>
        <taxon>Bacteria</taxon>
        <taxon>Bacillati</taxon>
        <taxon>Bacillota</taxon>
        <taxon>Bacilli</taxon>
        <taxon>Lactobacillales</taxon>
        <taxon>Enterococcaceae</taxon>
        <taxon>Enterococcus</taxon>
    </lineage>
</organism>